<evidence type="ECO:0000313" key="1">
    <source>
        <dbReference type="EMBL" id="WOL00614.1"/>
    </source>
</evidence>
<evidence type="ECO:0000313" key="2">
    <source>
        <dbReference type="Proteomes" id="UP001327560"/>
    </source>
</evidence>
<accession>A0AAQ3Q7M4</accession>
<sequence length="177" mass="19523">MRRSARLGSCGFKGDCLKRAEERKAQLNDGLIISNLVAKIKLQESSACASPTTDLGLLTTNMFSNLRSLPIAAHVEALGFRCNPSFAGSGSVLSYLAGGQNRLTLEEQVASLGGKADSVGLSPIEMDDFCEAKCRLDKLYGDEDSYWRHRAKQRWVKLGDRNTRFFQQCASLTKKRN</sequence>
<keyword evidence="2" id="KW-1185">Reference proteome</keyword>
<dbReference type="Proteomes" id="UP001327560">
    <property type="component" value="Chromosome 3"/>
</dbReference>
<dbReference type="EMBL" id="CP136892">
    <property type="protein sequence ID" value="WOL00614.1"/>
    <property type="molecule type" value="Genomic_DNA"/>
</dbReference>
<gene>
    <name evidence="1" type="ORF">Cni_G09327</name>
</gene>
<proteinExistence type="predicted"/>
<protein>
    <submittedName>
        <fullName evidence="1">Uncharacterized protein</fullName>
    </submittedName>
</protein>
<organism evidence="1 2">
    <name type="scientific">Canna indica</name>
    <name type="common">Indian-shot</name>
    <dbReference type="NCBI Taxonomy" id="4628"/>
    <lineage>
        <taxon>Eukaryota</taxon>
        <taxon>Viridiplantae</taxon>
        <taxon>Streptophyta</taxon>
        <taxon>Embryophyta</taxon>
        <taxon>Tracheophyta</taxon>
        <taxon>Spermatophyta</taxon>
        <taxon>Magnoliopsida</taxon>
        <taxon>Liliopsida</taxon>
        <taxon>Zingiberales</taxon>
        <taxon>Cannaceae</taxon>
        <taxon>Canna</taxon>
    </lineage>
</organism>
<name>A0AAQ3Q7M4_9LILI</name>
<dbReference type="AlphaFoldDB" id="A0AAQ3Q7M4"/>
<reference evidence="1 2" key="1">
    <citation type="submission" date="2023-10" db="EMBL/GenBank/DDBJ databases">
        <title>Chromosome-scale genome assembly provides insights into flower coloration mechanisms of Canna indica.</title>
        <authorList>
            <person name="Li C."/>
        </authorList>
    </citation>
    <scope>NUCLEOTIDE SEQUENCE [LARGE SCALE GENOMIC DNA]</scope>
    <source>
        <tissue evidence="1">Flower</tissue>
    </source>
</reference>